<sequence length="129" mass="13606">MQPIELTCPRATVTVLVAAGAYELFEVDAPRGPTGPPHAAPWPRAYYVLRGRMAAYLDGEIHDLGPGSALPVPPGAAHTFTVHTPSVQFLAVSLTDAMGRFLREADLAPPGTVREVAARHGVTVAGWPS</sequence>
<dbReference type="Pfam" id="PF07883">
    <property type="entry name" value="Cupin_2"/>
    <property type="match status" value="1"/>
</dbReference>
<gene>
    <name evidence="2" type="ORF">VSH64_19460</name>
</gene>
<name>A0ABZ1IKG2_9PSEU</name>
<accession>A0ABZ1IKG2</accession>
<dbReference type="EMBL" id="CP142149">
    <property type="protein sequence ID" value="WSE34253.1"/>
    <property type="molecule type" value="Genomic_DNA"/>
</dbReference>
<evidence type="ECO:0000259" key="1">
    <source>
        <dbReference type="Pfam" id="PF07883"/>
    </source>
</evidence>
<dbReference type="InterPro" id="IPR014710">
    <property type="entry name" value="RmlC-like_jellyroll"/>
</dbReference>
<dbReference type="RefSeq" id="WP_326837053.1">
    <property type="nucleotide sequence ID" value="NZ_CP142149.1"/>
</dbReference>
<dbReference type="Gene3D" id="2.60.120.10">
    <property type="entry name" value="Jelly Rolls"/>
    <property type="match status" value="1"/>
</dbReference>
<dbReference type="SUPFAM" id="SSF51182">
    <property type="entry name" value="RmlC-like cupins"/>
    <property type="match status" value="1"/>
</dbReference>
<dbReference type="InterPro" id="IPR013096">
    <property type="entry name" value="Cupin_2"/>
</dbReference>
<evidence type="ECO:0000313" key="2">
    <source>
        <dbReference type="EMBL" id="WSE34253.1"/>
    </source>
</evidence>
<feature type="domain" description="Cupin type-2" evidence="1">
    <location>
        <begin position="29"/>
        <end position="84"/>
    </location>
</feature>
<reference evidence="2 3" key="1">
    <citation type="journal article" date="2015" name="Int. J. Syst. Evol. Microbiol.">
        <title>Amycolatopsis rhabdoformis sp. nov., an actinomycete isolated from a tropical forest soil.</title>
        <authorList>
            <person name="Souza W.R."/>
            <person name="Silva R.E."/>
            <person name="Goodfellow M."/>
            <person name="Busarakam K."/>
            <person name="Figueiro F.S."/>
            <person name="Ferreira D."/>
            <person name="Rodrigues-Filho E."/>
            <person name="Moraes L.A.B."/>
            <person name="Zucchi T.D."/>
        </authorList>
    </citation>
    <scope>NUCLEOTIDE SEQUENCE [LARGE SCALE GENOMIC DNA]</scope>
    <source>
        <strain evidence="2 3">NCIMB 14900</strain>
    </source>
</reference>
<proteinExistence type="predicted"/>
<protein>
    <submittedName>
        <fullName evidence="2">Cupin domain-containing protein</fullName>
    </submittedName>
</protein>
<evidence type="ECO:0000313" key="3">
    <source>
        <dbReference type="Proteomes" id="UP001330812"/>
    </source>
</evidence>
<organism evidence="2 3">
    <name type="scientific">Amycolatopsis rhabdoformis</name>
    <dbReference type="NCBI Taxonomy" id="1448059"/>
    <lineage>
        <taxon>Bacteria</taxon>
        <taxon>Bacillati</taxon>
        <taxon>Actinomycetota</taxon>
        <taxon>Actinomycetes</taxon>
        <taxon>Pseudonocardiales</taxon>
        <taxon>Pseudonocardiaceae</taxon>
        <taxon>Amycolatopsis</taxon>
    </lineage>
</organism>
<keyword evidence="3" id="KW-1185">Reference proteome</keyword>
<dbReference type="InterPro" id="IPR011051">
    <property type="entry name" value="RmlC_Cupin_sf"/>
</dbReference>
<dbReference type="Proteomes" id="UP001330812">
    <property type="component" value="Chromosome"/>
</dbReference>